<evidence type="ECO:0008006" key="3">
    <source>
        <dbReference type="Google" id="ProtNLM"/>
    </source>
</evidence>
<evidence type="ECO:0000313" key="1">
    <source>
        <dbReference type="EMBL" id="RUT46113.1"/>
    </source>
</evidence>
<dbReference type="Pfam" id="PF00132">
    <property type="entry name" value="Hexapep"/>
    <property type="match status" value="1"/>
</dbReference>
<keyword evidence="2" id="KW-1185">Reference proteome</keyword>
<dbReference type="RefSeq" id="WP_127192567.1">
    <property type="nucleotide sequence ID" value="NZ_RZNY01000010.1"/>
</dbReference>
<protein>
    <recommendedName>
        <fullName evidence="3">Acyltransferase</fullName>
    </recommendedName>
</protein>
<reference evidence="1 2" key="1">
    <citation type="submission" date="2018-12" db="EMBL/GenBank/DDBJ databases">
        <authorList>
            <person name="Sun L."/>
            <person name="Chen Z."/>
        </authorList>
    </citation>
    <scope>NUCLEOTIDE SEQUENCE [LARGE SCALE GENOMIC DNA]</scope>
    <source>
        <strain evidence="1 2">DSM 15890</strain>
    </source>
</reference>
<dbReference type="InterPro" id="IPR011004">
    <property type="entry name" value="Trimer_LpxA-like_sf"/>
</dbReference>
<dbReference type="InterPro" id="IPR001451">
    <property type="entry name" value="Hexapep"/>
</dbReference>
<dbReference type="SUPFAM" id="SSF51161">
    <property type="entry name" value="Trimeric LpxA-like enzymes"/>
    <property type="match status" value="1"/>
</dbReference>
<sequence>MSVSLEPEQSCLFNHFGAGTFLATDGKYNHPEEISIGSSVFIDHKYWINIIAKGIGHTPKIIIGELCRCEEGLIISVINKIELERNVRIGKYVCISDTDHAYKDIGKPILTQGLTGVEGQVWIGEGAVIEQGVVIAGNIRIGRGSIIRTNSLVEHDIPAHCIAEGVPARIVSS</sequence>
<dbReference type="PANTHER" id="PTHR23416:SF78">
    <property type="entry name" value="LIPOPOLYSACCHARIDE BIOSYNTHESIS O-ACETYL TRANSFERASE WBBJ-RELATED"/>
    <property type="match status" value="1"/>
</dbReference>
<dbReference type="AlphaFoldDB" id="A0A3S1DJG7"/>
<dbReference type="Gene3D" id="2.160.10.10">
    <property type="entry name" value="Hexapeptide repeat proteins"/>
    <property type="match status" value="1"/>
</dbReference>
<comment type="caution">
    <text evidence="1">The sequence shown here is derived from an EMBL/GenBank/DDBJ whole genome shotgun (WGS) entry which is preliminary data.</text>
</comment>
<dbReference type="OrthoDB" id="9782926at2"/>
<accession>A0A3S1DJG7</accession>
<dbReference type="Proteomes" id="UP000279446">
    <property type="component" value="Unassembled WGS sequence"/>
</dbReference>
<evidence type="ECO:0000313" key="2">
    <source>
        <dbReference type="Proteomes" id="UP000279446"/>
    </source>
</evidence>
<gene>
    <name evidence="1" type="ORF">EJP82_13380</name>
</gene>
<proteinExistence type="predicted"/>
<dbReference type="EMBL" id="RZNY01000010">
    <property type="protein sequence ID" value="RUT46113.1"/>
    <property type="molecule type" value="Genomic_DNA"/>
</dbReference>
<name>A0A3S1DJG7_9BACL</name>
<dbReference type="PANTHER" id="PTHR23416">
    <property type="entry name" value="SIALIC ACID SYNTHASE-RELATED"/>
    <property type="match status" value="1"/>
</dbReference>
<organism evidence="1 2">
    <name type="scientific">Paenibacillus anaericanus</name>
    <dbReference type="NCBI Taxonomy" id="170367"/>
    <lineage>
        <taxon>Bacteria</taxon>
        <taxon>Bacillati</taxon>
        <taxon>Bacillota</taxon>
        <taxon>Bacilli</taxon>
        <taxon>Bacillales</taxon>
        <taxon>Paenibacillaceae</taxon>
        <taxon>Paenibacillus</taxon>
    </lineage>
</organism>
<dbReference type="InterPro" id="IPR051159">
    <property type="entry name" value="Hexapeptide_acetyltransf"/>
</dbReference>